<protein>
    <submittedName>
        <fullName evidence="1">Uncharacterized protein</fullName>
    </submittedName>
</protein>
<accession>A0ABQ8SWL8</accession>
<evidence type="ECO:0000313" key="1">
    <source>
        <dbReference type="EMBL" id="KAJ4438595.1"/>
    </source>
</evidence>
<sequence>MLTEENLDDKAMDVPIPAPAACEVWSVIKFLNAQGIAPIEIDRQLCQVYGQEDVKTCIEKAAARGKRYPGKPNKRVNQFLTEHEDSSLWNFFLQELFPDSPCIQKRQTNLRANTKIVIRLCWQYGGVDHEEEEEEEDCGDDDYYYGDGGRRNSIKVGDADLFRNEEVEIRDRQGMSHQIF</sequence>
<reference evidence="1 2" key="1">
    <citation type="journal article" date="2022" name="Allergy">
        <title>Genome assembly and annotation of Periplaneta americana reveal a comprehensive cockroach allergen profile.</title>
        <authorList>
            <person name="Wang L."/>
            <person name="Xiong Q."/>
            <person name="Saelim N."/>
            <person name="Wang L."/>
            <person name="Nong W."/>
            <person name="Wan A.T."/>
            <person name="Shi M."/>
            <person name="Liu X."/>
            <person name="Cao Q."/>
            <person name="Hui J.H.L."/>
            <person name="Sookrung N."/>
            <person name="Leung T.F."/>
            <person name="Tungtrongchitr A."/>
            <person name="Tsui S.K.W."/>
        </authorList>
    </citation>
    <scope>NUCLEOTIDE SEQUENCE [LARGE SCALE GENOMIC DNA]</scope>
    <source>
        <strain evidence="1">PWHHKU_190912</strain>
    </source>
</reference>
<organism evidence="1 2">
    <name type="scientific">Periplaneta americana</name>
    <name type="common">American cockroach</name>
    <name type="synonym">Blatta americana</name>
    <dbReference type="NCBI Taxonomy" id="6978"/>
    <lineage>
        <taxon>Eukaryota</taxon>
        <taxon>Metazoa</taxon>
        <taxon>Ecdysozoa</taxon>
        <taxon>Arthropoda</taxon>
        <taxon>Hexapoda</taxon>
        <taxon>Insecta</taxon>
        <taxon>Pterygota</taxon>
        <taxon>Neoptera</taxon>
        <taxon>Polyneoptera</taxon>
        <taxon>Dictyoptera</taxon>
        <taxon>Blattodea</taxon>
        <taxon>Blattoidea</taxon>
        <taxon>Blattidae</taxon>
        <taxon>Blattinae</taxon>
        <taxon>Periplaneta</taxon>
    </lineage>
</organism>
<dbReference type="EMBL" id="JAJSOF020000019">
    <property type="protein sequence ID" value="KAJ4438595.1"/>
    <property type="molecule type" value="Genomic_DNA"/>
</dbReference>
<evidence type="ECO:0000313" key="2">
    <source>
        <dbReference type="Proteomes" id="UP001148838"/>
    </source>
</evidence>
<proteinExistence type="predicted"/>
<gene>
    <name evidence="1" type="ORF">ANN_14542</name>
</gene>
<keyword evidence="2" id="KW-1185">Reference proteome</keyword>
<dbReference type="Proteomes" id="UP001148838">
    <property type="component" value="Unassembled WGS sequence"/>
</dbReference>
<name>A0ABQ8SWL8_PERAM</name>
<comment type="caution">
    <text evidence="1">The sequence shown here is derived from an EMBL/GenBank/DDBJ whole genome shotgun (WGS) entry which is preliminary data.</text>
</comment>